<dbReference type="Pfam" id="PF01877">
    <property type="entry name" value="RNA_binding"/>
    <property type="match status" value="1"/>
</dbReference>
<dbReference type="Proteomes" id="UP000070284">
    <property type="component" value="Unassembled WGS sequence"/>
</dbReference>
<dbReference type="EMBL" id="LHXO01000030">
    <property type="protein sequence ID" value="KXA94972.1"/>
    <property type="molecule type" value="Genomic_DNA"/>
</dbReference>
<sequence>MNTQIEVKAEIHPSEDPEKVVEAVKNIFPDMDLKITDNEVKGRTRNIKSLENFKNKLGLQAIRDSTRSLMKRRKENNKIHLLLNKQPATVDKISFSDGETPLGPIEVTIKSEKISELIDYLAPSKKQR</sequence>
<name>A0A133UL66_9EURY</name>
<dbReference type="PANTHER" id="PTHR39652:SF1">
    <property type="entry name" value="UPF0201 PROTEIN TK1335"/>
    <property type="match status" value="1"/>
</dbReference>
<dbReference type="PANTHER" id="PTHR39652">
    <property type="entry name" value="UPF0201 PROTEIN TK1335"/>
    <property type="match status" value="1"/>
</dbReference>
<evidence type="ECO:0000313" key="2">
    <source>
        <dbReference type="EMBL" id="KXA94972.1"/>
    </source>
</evidence>
<protein>
    <recommendedName>
        <fullName evidence="1">UPF0201 protein AKJ65_02910</fullName>
    </recommendedName>
</protein>
<comment type="caution">
    <text evidence="2">The sequence shown here is derived from an EMBL/GenBank/DDBJ whole genome shotgun (WGS) entry which is preliminary data.</text>
</comment>
<dbReference type="InterPro" id="IPR022803">
    <property type="entry name" value="Ribosomal_uL5_dom_sf"/>
</dbReference>
<dbReference type="InterPro" id="IPR002739">
    <property type="entry name" value="PAB1135-like"/>
</dbReference>
<dbReference type="HAMAP" id="MF_01112">
    <property type="entry name" value="UPF0201"/>
    <property type="match status" value="1"/>
</dbReference>
<dbReference type="AlphaFoldDB" id="A0A133UL66"/>
<accession>A0A133UL66</accession>
<dbReference type="Gene3D" id="3.30.1440.10">
    <property type="match status" value="1"/>
</dbReference>
<keyword evidence="3" id="KW-1185">Reference proteome</keyword>
<reference evidence="2 3" key="1">
    <citation type="journal article" date="2016" name="Sci. Rep.">
        <title>Metabolic traits of an uncultured archaeal lineage -MSBL1- from brine pools of the Red Sea.</title>
        <authorList>
            <person name="Mwirichia R."/>
            <person name="Alam I."/>
            <person name="Rashid M."/>
            <person name="Vinu M."/>
            <person name="Ba-Alawi W."/>
            <person name="Anthony Kamau A."/>
            <person name="Kamanda Ngugi D."/>
            <person name="Goker M."/>
            <person name="Klenk H.P."/>
            <person name="Bajic V."/>
            <person name="Stingl U."/>
        </authorList>
    </citation>
    <scope>NUCLEOTIDE SEQUENCE [LARGE SCALE GENOMIC DNA]</scope>
    <source>
        <strain evidence="2">SCGC-AAA259E19</strain>
    </source>
</reference>
<evidence type="ECO:0000313" key="3">
    <source>
        <dbReference type="Proteomes" id="UP000070284"/>
    </source>
</evidence>
<comment type="similarity">
    <text evidence="1">Belongs to the UPF0201 family.</text>
</comment>
<dbReference type="SUPFAM" id="SSF55282">
    <property type="entry name" value="RL5-like"/>
    <property type="match status" value="1"/>
</dbReference>
<gene>
    <name evidence="2" type="ORF">AKJ65_02910</name>
</gene>
<proteinExistence type="inferred from homology"/>
<organism evidence="2 3">
    <name type="scientific">candidate division MSBL1 archaeon SCGC-AAA259E19</name>
    <dbReference type="NCBI Taxonomy" id="1698264"/>
    <lineage>
        <taxon>Archaea</taxon>
        <taxon>Methanobacteriati</taxon>
        <taxon>Methanobacteriota</taxon>
        <taxon>candidate division MSBL1</taxon>
    </lineage>
</organism>
<evidence type="ECO:0000256" key="1">
    <source>
        <dbReference type="HAMAP-Rule" id="MF_01112"/>
    </source>
</evidence>